<evidence type="ECO:0000256" key="8">
    <source>
        <dbReference type="ARBA" id="ARBA00037173"/>
    </source>
</evidence>
<dbReference type="InterPro" id="IPR022644">
    <property type="entry name" value="De-COase2_N"/>
</dbReference>
<evidence type="ECO:0000256" key="1">
    <source>
        <dbReference type="ARBA" id="ARBA00001933"/>
    </source>
</evidence>
<evidence type="ECO:0000256" key="5">
    <source>
        <dbReference type="ARBA" id="ARBA00023239"/>
    </source>
</evidence>
<evidence type="ECO:0000256" key="4">
    <source>
        <dbReference type="ARBA" id="ARBA00023115"/>
    </source>
</evidence>
<evidence type="ECO:0000313" key="16">
    <source>
        <dbReference type="Proteomes" id="UP001378592"/>
    </source>
</evidence>
<evidence type="ECO:0000256" key="6">
    <source>
        <dbReference type="ARBA" id="ARBA00034115"/>
    </source>
</evidence>
<comment type="cofactor">
    <cofactor evidence="1 11">
        <name>pyridoxal 5'-phosphate</name>
        <dbReference type="ChEBI" id="CHEBI:597326"/>
    </cofactor>
</comment>
<dbReference type="InterPro" id="IPR022643">
    <property type="entry name" value="De-COase2_C"/>
</dbReference>
<dbReference type="PANTHER" id="PTHR11482">
    <property type="entry name" value="ARGININE/DIAMINOPIMELATE/ORNITHINE DECARBOXYLASE"/>
    <property type="match status" value="1"/>
</dbReference>
<dbReference type="PRINTS" id="PR01182">
    <property type="entry name" value="ORNDCRBXLASE"/>
</dbReference>
<proteinExistence type="inferred from homology"/>
<dbReference type="InterPro" id="IPR029066">
    <property type="entry name" value="PLP-binding_barrel"/>
</dbReference>
<sequence>MKLMNVDEKIHVLESDTNVWTVIKDIVNTGIQEEAFYVCDVGEIVRKHKEWRMKLPRVQPHYAVKCNDNLTVLEVLAALGTGFDCASKTEINKVLGLGVDASRIIFANPAKPASHIRHAAATGVDLMTFDNETELHKIKSLYPDAKLVLRIRCDAAVAQCQLGMKYGCDAVLEGPHLLEVAHLLGLSVVGVSFHVGSGCGDPPVFRRAIAAARKLFDVGEALGFNFDLLDLGGGFPGNKGTSIDKIADIINSALEEYFPNPDVRIIAEPGRFYVAAAYTLATNVHSKREVFSEEDKSVTHVMYYINDGVYGSFNCLLYDHAHVTPIPLMESSGKLIPSSIWGPTCDGLDQVIENALLPSIDVGEWIVFEDMGAYTVAVAGTFNGFPVPKVHIVADKHIWMLLKDTLPLNTERFITGYTPANLRIGLDISGCGEISDWSMHTALCCKGDSPLDQNHDISAPPFLFDFVEVTTYN</sequence>
<organism evidence="15 16">
    <name type="scientific">Gryllus longicercus</name>
    <dbReference type="NCBI Taxonomy" id="2509291"/>
    <lineage>
        <taxon>Eukaryota</taxon>
        <taxon>Metazoa</taxon>
        <taxon>Ecdysozoa</taxon>
        <taxon>Arthropoda</taxon>
        <taxon>Hexapoda</taxon>
        <taxon>Insecta</taxon>
        <taxon>Pterygota</taxon>
        <taxon>Neoptera</taxon>
        <taxon>Polyneoptera</taxon>
        <taxon>Orthoptera</taxon>
        <taxon>Ensifera</taxon>
        <taxon>Gryllidea</taxon>
        <taxon>Grylloidea</taxon>
        <taxon>Gryllidae</taxon>
        <taxon>Gryllinae</taxon>
        <taxon>Gryllus</taxon>
    </lineage>
</organism>
<dbReference type="CDD" id="cd00622">
    <property type="entry name" value="PLPDE_III_ODC"/>
    <property type="match status" value="1"/>
</dbReference>
<dbReference type="GO" id="GO:0005737">
    <property type="term" value="C:cytoplasm"/>
    <property type="evidence" value="ECO:0007669"/>
    <property type="project" value="TreeGrafter"/>
</dbReference>
<feature type="modified residue" description="N6-(pyridoxal phosphate)lysine" evidence="11">
    <location>
        <position position="65"/>
    </location>
</feature>
<dbReference type="GO" id="GO:0033387">
    <property type="term" value="P:putrescine biosynthetic process from arginine, via ornithine"/>
    <property type="evidence" value="ECO:0007669"/>
    <property type="project" value="TreeGrafter"/>
</dbReference>
<dbReference type="EMBL" id="JAZDUA010000218">
    <property type="protein sequence ID" value="KAK7863863.1"/>
    <property type="molecule type" value="Genomic_DNA"/>
</dbReference>
<evidence type="ECO:0000259" key="13">
    <source>
        <dbReference type="Pfam" id="PF00278"/>
    </source>
</evidence>
<accession>A0AAN9Z0X7</accession>
<dbReference type="SUPFAM" id="SSF51419">
    <property type="entry name" value="PLP-binding barrel"/>
    <property type="match status" value="1"/>
</dbReference>
<evidence type="ECO:0000256" key="11">
    <source>
        <dbReference type="PIRSR" id="PIRSR600183-50"/>
    </source>
</evidence>
<dbReference type="PRINTS" id="PR01179">
    <property type="entry name" value="ODADCRBXLASE"/>
</dbReference>
<name>A0AAN9Z0X7_9ORTH</name>
<evidence type="ECO:0000256" key="9">
    <source>
        <dbReference type="ARBA" id="ARBA00046672"/>
    </source>
</evidence>
<evidence type="ECO:0000256" key="2">
    <source>
        <dbReference type="ARBA" id="ARBA00008872"/>
    </source>
</evidence>
<evidence type="ECO:0000256" key="3">
    <source>
        <dbReference type="ARBA" id="ARBA00022898"/>
    </source>
</evidence>
<dbReference type="InterPro" id="IPR000183">
    <property type="entry name" value="Orn/DAP/Arg_de-COase"/>
</dbReference>
<keyword evidence="5" id="KW-0456">Lyase</keyword>
<dbReference type="InterPro" id="IPR002433">
    <property type="entry name" value="Orn_de-COase"/>
</dbReference>
<comment type="similarity">
    <text evidence="2 12">Belongs to the Orn/Lys/Arg decarboxylase class-II family.</text>
</comment>
<comment type="subunit">
    <text evidence="9">Homodimer. Only the dimer is catalytically active, as the active sites are constructed of residues from both monomers.</text>
</comment>
<dbReference type="PANTHER" id="PTHR11482:SF6">
    <property type="entry name" value="ORNITHINE DECARBOXYLASE 1-RELATED"/>
    <property type="match status" value="1"/>
</dbReference>
<comment type="catalytic activity">
    <reaction evidence="10">
        <text>L-ornithine + H(+) = putrescine + CO2</text>
        <dbReference type="Rhea" id="RHEA:22964"/>
        <dbReference type="ChEBI" id="CHEBI:15378"/>
        <dbReference type="ChEBI" id="CHEBI:16526"/>
        <dbReference type="ChEBI" id="CHEBI:46911"/>
        <dbReference type="ChEBI" id="CHEBI:326268"/>
        <dbReference type="EC" id="4.1.1.17"/>
    </reaction>
</comment>
<evidence type="ECO:0000256" key="7">
    <source>
        <dbReference type="ARBA" id="ARBA00034138"/>
    </source>
</evidence>
<reference evidence="15 16" key="1">
    <citation type="submission" date="2024-03" db="EMBL/GenBank/DDBJ databases">
        <title>The genome assembly and annotation of the cricket Gryllus longicercus Weissman &amp; Gray.</title>
        <authorList>
            <person name="Szrajer S."/>
            <person name="Gray D."/>
            <person name="Ylla G."/>
        </authorList>
    </citation>
    <scope>NUCLEOTIDE SEQUENCE [LARGE SCALE GENOMIC DNA]</scope>
    <source>
        <strain evidence="15">DAG 2021-001</strain>
        <tissue evidence="15">Whole body minus gut</tissue>
    </source>
</reference>
<keyword evidence="16" id="KW-1185">Reference proteome</keyword>
<comment type="pathway">
    <text evidence="6">Amine and polyamine biosynthesis; putrescine biosynthesis via L-ornithine pathway; putrescine from L-ornithine: step 1/1.</text>
</comment>
<comment type="caution">
    <text evidence="15">The sequence shown here is derived from an EMBL/GenBank/DDBJ whole genome shotgun (WGS) entry which is preliminary data.</text>
</comment>
<feature type="active site" description="Proton donor" evidence="11">
    <location>
        <position position="345"/>
    </location>
</feature>
<dbReference type="EC" id="4.1.1.17" evidence="7"/>
<dbReference type="InterPro" id="IPR022653">
    <property type="entry name" value="De-COase2_pyr-phos_BS"/>
</dbReference>
<dbReference type="AlphaFoldDB" id="A0AAN9Z0X7"/>
<dbReference type="Gene3D" id="2.40.37.10">
    <property type="entry name" value="Lyase, Ornithine Decarboxylase, Chain A, domain 1"/>
    <property type="match status" value="1"/>
</dbReference>
<protein>
    <recommendedName>
        <fullName evidence="7">ornithine decarboxylase</fullName>
        <ecNumber evidence="7">4.1.1.17</ecNumber>
    </recommendedName>
</protein>
<comment type="function">
    <text evidence="8">Catalyzes the first and rate-limiting step of polyamine biosynthesis that converts ornithine into putrescine, which is the precursor for the polyamines, spermidine and spermine. Polyamines are essential for cell proliferation and are implicated in cellular processes, ranging from DNA replication to apoptosis.</text>
</comment>
<evidence type="ECO:0000259" key="14">
    <source>
        <dbReference type="Pfam" id="PF02784"/>
    </source>
</evidence>
<evidence type="ECO:0000313" key="15">
    <source>
        <dbReference type="EMBL" id="KAK7863863.1"/>
    </source>
</evidence>
<gene>
    <name evidence="15" type="ORF">R5R35_003346</name>
</gene>
<feature type="domain" description="Orn/DAP/Arg decarboxylase 2 C-terminal" evidence="13">
    <location>
        <begin position="36"/>
        <end position="372"/>
    </location>
</feature>
<dbReference type="Pfam" id="PF00278">
    <property type="entry name" value="Orn_DAP_Arg_deC"/>
    <property type="match status" value="1"/>
</dbReference>
<feature type="domain" description="Orn/DAP/Arg decarboxylase 2 N-terminal" evidence="14">
    <location>
        <begin position="42"/>
        <end position="275"/>
    </location>
</feature>
<keyword evidence="4" id="KW-0620">Polyamine biosynthesis</keyword>
<evidence type="ECO:0000256" key="10">
    <source>
        <dbReference type="ARBA" id="ARBA00049127"/>
    </source>
</evidence>
<dbReference type="FunFam" id="3.20.20.10:FF:000005">
    <property type="entry name" value="Ornithine decarboxylase"/>
    <property type="match status" value="1"/>
</dbReference>
<dbReference type="FunFam" id="2.40.37.10:FF:000005">
    <property type="entry name" value="Ornithine decarboxylase"/>
    <property type="match status" value="1"/>
</dbReference>
<dbReference type="Pfam" id="PF02784">
    <property type="entry name" value="Orn_Arg_deC_N"/>
    <property type="match status" value="1"/>
</dbReference>
<keyword evidence="3 11" id="KW-0663">Pyridoxal phosphate</keyword>
<evidence type="ECO:0000256" key="12">
    <source>
        <dbReference type="RuleBase" id="RU003737"/>
    </source>
</evidence>
<dbReference type="GO" id="GO:0004586">
    <property type="term" value="F:ornithine decarboxylase activity"/>
    <property type="evidence" value="ECO:0007669"/>
    <property type="project" value="UniProtKB-EC"/>
</dbReference>
<dbReference type="Gene3D" id="3.20.20.10">
    <property type="entry name" value="Alanine racemase"/>
    <property type="match status" value="1"/>
</dbReference>
<dbReference type="PROSITE" id="PS00878">
    <property type="entry name" value="ODR_DC_2_1"/>
    <property type="match status" value="1"/>
</dbReference>
<dbReference type="SUPFAM" id="SSF50621">
    <property type="entry name" value="Alanine racemase C-terminal domain-like"/>
    <property type="match status" value="1"/>
</dbReference>
<dbReference type="Proteomes" id="UP001378592">
    <property type="component" value="Unassembled WGS sequence"/>
</dbReference>
<dbReference type="InterPro" id="IPR009006">
    <property type="entry name" value="Ala_racemase/Decarboxylase_C"/>
</dbReference>